<comment type="caution">
    <text evidence="6">The sequence shown here is derived from an EMBL/GenBank/DDBJ whole genome shotgun (WGS) entry which is preliminary data.</text>
</comment>
<evidence type="ECO:0000256" key="3">
    <source>
        <dbReference type="ARBA" id="ARBA00023242"/>
    </source>
</evidence>
<feature type="domain" description="HMG box" evidence="5">
    <location>
        <begin position="77"/>
        <end position="145"/>
    </location>
</feature>
<dbReference type="Proteomes" id="UP001445076">
    <property type="component" value="Unassembled WGS sequence"/>
</dbReference>
<dbReference type="PANTHER" id="PTHR10270">
    <property type="entry name" value="SOX TRANSCRIPTION FACTOR"/>
    <property type="match status" value="1"/>
</dbReference>
<feature type="DNA-binding region" description="HMG box" evidence="4">
    <location>
        <begin position="77"/>
        <end position="145"/>
    </location>
</feature>
<evidence type="ECO:0000256" key="2">
    <source>
        <dbReference type="ARBA" id="ARBA00023125"/>
    </source>
</evidence>
<dbReference type="GO" id="GO:0005634">
    <property type="term" value="C:nucleus"/>
    <property type="evidence" value="ECO:0007669"/>
    <property type="project" value="UniProtKB-SubCell"/>
</dbReference>
<dbReference type="InterPro" id="IPR050140">
    <property type="entry name" value="SRY-related_HMG-box_TF-like"/>
</dbReference>
<dbReference type="GO" id="GO:0030182">
    <property type="term" value="P:neuron differentiation"/>
    <property type="evidence" value="ECO:0007669"/>
    <property type="project" value="TreeGrafter"/>
</dbReference>
<gene>
    <name evidence="6" type="ORF">OTU49_005150</name>
</gene>
<evidence type="ECO:0000259" key="5">
    <source>
        <dbReference type="PROSITE" id="PS50118"/>
    </source>
</evidence>
<proteinExistence type="predicted"/>
<dbReference type="CDD" id="cd22029">
    <property type="entry name" value="HMG-box_SoxC"/>
    <property type="match status" value="1"/>
</dbReference>
<dbReference type="EMBL" id="JARKIK010000004">
    <property type="protein sequence ID" value="KAK8752372.1"/>
    <property type="molecule type" value="Genomic_DNA"/>
</dbReference>
<dbReference type="FunFam" id="1.10.30.10:FF:000002">
    <property type="entry name" value="transcription factor Sox-2"/>
    <property type="match status" value="1"/>
</dbReference>
<sequence>VAGNHGGPRPLHVPTLARATSGSRVLVLRMLPGLCSSEECRDEATGQYVFGSMLVSDNSVTPYSDATQTKKHPPNHVKRPMNAFMVWSQLKRRQIVSQTPDMHNAEISKQLGRCWKLLAEEQRRPFREEAQRLKILHRLEYPDYKYRPRKKNARTCQPPLLSVAKGGDTLRGVAGGGGGRVCKLRAQETSHPLPAHSATVSKMRECLFVSNLKKMAKMGAPLGSPTAPLEDEPLVKLHNTHQPTTPSHDFPDSPESARTFEERSSHVIKWNAKSENSTNQLCPQVGEPEGEFGWPNYFLSSSAVINQDINDLPDDPPTLADLDNIGMMDLVPLSPDLSFDLNSLSSDIDIWTTTDCDPVELCNHRDLATPPTPSARVGHDGSQPEWDDGIDSFVESLQITYQPLQVTNCSSVPQSAASTAAPASAWLRPALEASYSLGDPTR</sequence>
<evidence type="ECO:0000256" key="1">
    <source>
        <dbReference type="ARBA" id="ARBA00004123"/>
    </source>
</evidence>
<dbReference type="InterPro" id="IPR036910">
    <property type="entry name" value="HMG_box_dom_sf"/>
</dbReference>
<dbReference type="PANTHER" id="PTHR10270:SF323">
    <property type="entry name" value="TRANSCRIPTION FACTOR SOX-14-RELATED"/>
    <property type="match status" value="1"/>
</dbReference>
<reference evidence="6 7" key="1">
    <citation type="journal article" date="2024" name="BMC Genomics">
        <title>Genome assembly of redclaw crayfish (Cherax quadricarinatus) provides insights into its immune adaptation and hypoxia tolerance.</title>
        <authorList>
            <person name="Liu Z."/>
            <person name="Zheng J."/>
            <person name="Li H."/>
            <person name="Fang K."/>
            <person name="Wang S."/>
            <person name="He J."/>
            <person name="Zhou D."/>
            <person name="Weng S."/>
            <person name="Chi M."/>
            <person name="Gu Z."/>
            <person name="He J."/>
            <person name="Li F."/>
            <person name="Wang M."/>
        </authorList>
    </citation>
    <scope>NUCLEOTIDE SEQUENCE [LARGE SCALE GENOMIC DNA]</scope>
    <source>
        <strain evidence="6">ZL_2023a</strain>
    </source>
</reference>
<dbReference type="AlphaFoldDB" id="A0AAW0Y6Y9"/>
<evidence type="ECO:0000313" key="7">
    <source>
        <dbReference type="Proteomes" id="UP001445076"/>
    </source>
</evidence>
<dbReference type="SMART" id="SM00398">
    <property type="entry name" value="HMG"/>
    <property type="match status" value="1"/>
</dbReference>
<protein>
    <recommendedName>
        <fullName evidence="5">HMG box domain-containing protein</fullName>
    </recommendedName>
</protein>
<evidence type="ECO:0000256" key="4">
    <source>
        <dbReference type="PROSITE-ProRule" id="PRU00267"/>
    </source>
</evidence>
<keyword evidence="2 4" id="KW-0238">DNA-binding</keyword>
<keyword evidence="3 4" id="KW-0539">Nucleus</keyword>
<comment type="subcellular location">
    <subcellularLocation>
        <location evidence="1">Nucleus</location>
    </subcellularLocation>
</comment>
<evidence type="ECO:0000313" key="6">
    <source>
        <dbReference type="EMBL" id="KAK8752372.1"/>
    </source>
</evidence>
<organism evidence="6 7">
    <name type="scientific">Cherax quadricarinatus</name>
    <name type="common">Australian red claw crayfish</name>
    <dbReference type="NCBI Taxonomy" id="27406"/>
    <lineage>
        <taxon>Eukaryota</taxon>
        <taxon>Metazoa</taxon>
        <taxon>Ecdysozoa</taxon>
        <taxon>Arthropoda</taxon>
        <taxon>Crustacea</taxon>
        <taxon>Multicrustacea</taxon>
        <taxon>Malacostraca</taxon>
        <taxon>Eumalacostraca</taxon>
        <taxon>Eucarida</taxon>
        <taxon>Decapoda</taxon>
        <taxon>Pleocyemata</taxon>
        <taxon>Astacidea</taxon>
        <taxon>Parastacoidea</taxon>
        <taxon>Parastacidae</taxon>
        <taxon>Cherax</taxon>
    </lineage>
</organism>
<feature type="non-terminal residue" evidence="6">
    <location>
        <position position="1"/>
    </location>
</feature>
<dbReference type="GO" id="GO:0000122">
    <property type="term" value="P:negative regulation of transcription by RNA polymerase II"/>
    <property type="evidence" value="ECO:0007669"/>
    <property type="project" value="TreeGrafter"/>
</dbReference>
<dbReference type="InterPro" id="IPR009071">
    <property type="entry name" value="HMG_box_dom"/>
</dbReference>
<dbReference type="GO" id="GO:0001228">
    <property type="term" value="F:DNA-binding transcription activator activity, RNA polymerase II-specific"/>
    <property type="evidence" value="ECO:0007669"/>
    <property type="project" value="TreeGrafter"/>
</dbReference>
<dbReference type="GO" id="GO:0007420">
    <property type="term" value="P:brain development"/>
    <property type="evidence" value="ECO:0007669"/>
    <property type="project" value="TreeGrafter"/>
</dbReference>
<accession>A0AAW0Y6Y9</accession>
<dbReference type="Gene3D" id="1.10.30.10">
    <property type="entry name" value="High mobility group box domain"/>
    <property type="match status" value="1"/>
</dbReference>
<dbReference type="Pfam" id="PF00505">
    <property type="entry name" value="HMG_box"/>
    <property type="match status" value="1"/>
</dbReference>
<dbReference type="GO" id="GO:0000978">
    <property type="term" value="F:RNA polymerase II cis-regulatory region sequence-specific DNA binding"/>
    <property type="evidence" value="ECO:0007669"/>
    <property type="project" value="TreeGrafter"/>
</dbReference>
<dbReference type="PROSITE" id="PS50118">
    <property type="entry name" value="HMG_BOX_2"/>
    <property type="match status" value="1"/>
</dbReference>
<keyword evidence="7" id="KW-1185">Reference proteome</keyword>
<name>A0AAW0Y6Y9_CHEQU</name>
<dbReference type="SUPFAM" id="SSF47095">
    <property type="entry name" value="HMG-box"/>
    <property type="match status" value="1"/>
</dbReference>